<accession>A0ABS2AK02</accession>
<dbReference type="InterPro" id="IPR002347">
    <property type="entry name" value="SDR_fam"/>
</dbReference>
<evidence type="ECO:0000256" key="2">
    <source>
        <dbReference type="ARBA" id="ARBA00023002"/>
    </source>
</evidence>
<dbReference type="InterPro" id="IPR051122">
    <property type="entry name" value="SDR_DHRS6-like"/>
</dbReference>
<dbReference type="Gene3D" id="3.40.50.720">
    <property type="entry name" value="NAD(P)-binding Rossmann-like Domain"/>
    <property type="match status" value="1"/>
</dbReference>
<sequence>MAEFDGRTVLITGGGSGIGLATARTLLGSGARVAIAGRDPRRLSEAADELGAGDRLLTVPTDVSDPDAVTRLMNAVLTWSGLLHGVFVNAGVAVFGPASSVSDDDYDLVTNTNVRGAFHTVQRALPLLSEGGSIVLNGSWLAHRGLAATPVYAAGKAAVINLARSMAADLGPRGIRINAVSPGYIVTDMFLGIAKSSEEQEACRRQVPLGRLGAPEDVAQAVSFLLSPRSSYITGQEILVDGGLIPATTQG</sequence>
<dbReference type="SUPFAM" id="SSF51735">
    <property type="entry name" value="NAD(P)-binding Rossmann-fold domains"/>
    <property type="match status" value="1"/>
</dbReference>
<evidence type="ECO:0000313" key="4">
    <source>
        <dbReference type="EMBL" id="MBM2620141.1"/>
    </source>
</evidence>
<dbReference type="SMART" id="SM00822">
    <property type="entry name" value="PKS_KR"/>
    <property type="match status" value="1"/>
</dbReference>
<evidence type="ECO:0000313" key="5">
    <source>
        <dbReference type="Proteomes" id="UP000632138"/>
    </source>
</evidence>
<dbReference type="InterPro" id="IPR057326">
    <property type="entry name" value="KR_dom"/>
</dbReference>
<gene>
    <name evidence="4" type="ORF">JIG36_31965</name>
</gene>
<organism evidence="4 5">
    <name type="scientific">Paractinoplanes ovalisporus</name>
    <dbReference type="NCBI Taxonomy" id="2810368"/>
    <lineage>
        <taxon>Bacteria</taxon>
        <taxon>Bacillati</taxon>
        <taxon>Actinomycetota</taxon>
        <taxon>Actinomycetes</taxon>
        <taxon>Micromonosporales</taxon>
        <taxon>Micromonosporaceae</taxon>
        <taxon>Paractinoplanes</taxon>
    </lineage>
</organism>
<dbReference type="Pfam" id="PF13561">
    <property type="entry name" value="adh_short_C2"/>
    <property type="match status" value="1"/>
</dbReference>
<comment type="caution">
    <text evidence="4">The sequence shown here is derived from an EMBL/GenBank/DDBJ whole genome shotgun (WGS) entry which is preliminary data.</text>
</comment>
<keyword evidence="2" id="KW-0560">Oxidoreductase</keyword>
<dbReference type="PANTHER" id="PTHR43477">
    <property type="entry name" value="DIHYDROANTICAPSIN 7-DEHYDROGENASE"/>
    <property type="match status" value="1"/>
</dbReference>
<evidence type="ECO:0000256" key="1">
    <source>
        <dbReference type="ARBA" id="ARBA00006484"/>
    </source>
</evidence>
<dbReference type="EMBL" id="JAENHP010000013">
    <property type="protein sequence ID" value="MBM2620141.1"/>
    <property type="molecule type" value="Genomic_DNA"/>
</dbReference>
<dbReference type="InterPro" id="IPR036291">
    <property type="entry name" value="NAD(P)-bd_dom_sf"/>
</dbReference>
<name>A0ABS2AK02_9ACTN</name>
<dbReference type="PRINTS" id="PR00081">
    <property type="entry name" value="GDHRDH"/>
</dbReference>
<dbReference type="CDD" id="cd05233">
    <property type="entry name" value="SDR_c"/>
    <property type="match status" value="1"/>
</dbReference>
<protein>
    <submittedName>
        <fullName evidence="4">SDR family oxidoreductase</fullName>
    </submittedName>
</protein>
<evidence type="ECO:0000259" key="3">
    <source>
        <dbReference type="SMART" id="SM00822"/>
    </source>
</evidence>
<dbReference type="Proteomes" id="UP000632138">
    <property type="component" value="Unassembled WGS sequence"/>
</dbReference>
<feature type="domain" description="Ketoreductase" evidence="3">
    <location>
        <begin position="7"/>
        <end position="183"/>
    </location>
</feature>
<dbReference type="PANTHER" id="PTHR43477:SF1">
    <property type="entry name" value="DIHYDROANTICAPSIN 7-DEHYDROGENASE"/>
    <property type="match status" value="1"/>
</dbReference>
<dbReference type="RefSeq" id="WP_203380123.1">
    <property type="nucleotide sequence ID" value="NZ_JAENHP010000013.1"/>
</dbReference>
<keyword evidence="5" id="KW-1185">Reference proteome</keyword>
<comment type="similarity">
    <text evidence="1">Belongs to the short-chain dehydrogenases/reductases (SDR) family.</text>
</comment>
<reference evidence="4 5" key="1">
    <citation type="submission" date="2021-01" db="EMBL/GenBank/DDBJ databases">
        <title>Actinoplanes sp. nov. LDG1-06 isolated from lichen.</title>
        <authorList>
            <person name="Saeng-In P."/>
            <person name="Phongsopitanun W."/>
            <person name="Kanchanasin P."/>
            <person name="Yuki M."/>
            <person name="Kudo T."/>
            <person name="Ohkuma M."/>
            <person name="Tanasupawat S."/>
        </authorList>
    </citation>
    <scope>NUCLEOTIDE SEQUENCE [LARGE SCALE GENOMIC DNA]</scope>
    <source>
        <strain evidence="4 5">LDG1-06</strain>
    </source>
</reference>
<proteinExistence type="inferred from homology"/>
<dbReference type="InterPro" id="IPR020904">
    <property type="entry name" value="Sc_DH/Rdtase_CS"/>
</dbReference>
<dbReference type="PROSITE" id="PS00061">
    <property type="entry name" value="ADH_SHORT"/>
    <property type="match status" value="1"/>
</dbReference>